<evidence type="ECO:0000313" key="2">
    <source>
        <dbReference type="Proteomes" id="UP000035681"/>
    </source>
</evidence>
<feature type="domain" description="CHK kinase-like" evidence="1">
    <location>
        <begin position="155"/>
        <end position="347"/>
    </location>
</feature>
<dbReference type="InterPro" id="IPR015897">
    <property type="entry name" value="CHK_kinase-like"/>
</dbReference>
<dbReference type="WBParaSite" id="TCONS_00007677.p1">
    <property type="protein sequence ID" value="TCONS_00007677.p1"/>
    <property type="gene ID" value="XLOC_005714"/>
</dbReference>
<organism evidence="2 3">
    <name type="scientific">Strongyloides stercoralis</name>
    <name type="common">Threadworm</name>
    <dbReference type="NCBI Taxonomy" id="6248"/>
    <lineage>
        <taxon>Eukaryota</taxon>
        <taxon>Metazoa</taxon>
        <taxon>Ecdysozoa</taxon>
        <taxon>Nematoda</taxon>
        <taxon>Chromadorea</taxon>
        <taxon>Rhabditida</taxon>
        <taxon>Tylenchina</taxon>
        <taxon>Panagrolaimomorpha</taxon>
        <taxon>Strongyloidoidea</taxon>
        <taxon>Strongyloididae</taxon>
        <taxon>Strongyloides</taxon>
    </lineage>
</organism>
<dbReference type="InterPro" id="IPR011009">
    <property type="entry name" value="Kinase-like_dom_sf"/>
</dbReference>
<accession>A0AAF5D7U4</accession>
<name>A0AAF5D7U4_STRER</name>
<keyword evidence="2" id="KW-1185">Reference proteome</keyword>
<dbReference type="Proteomes" id="UP000035681">
    <property type="component" value="Unplaced"/>
</dbReference>
<sequence length="429" mass="50078">MAITNFFVDEKYGESYFIGGQITHQWIIECLDNNDNDFKEYRGDNKIKNINGVDISDGKGFLSKVFKTSIFFDDEKKKPYYTIIKIPGSDSIVESLKKQNLDDTISDDFNIENIAAFHNKECLFYSEVAPKIKSLKYPKCFGFKNFEVGKQEGVLIMKFMGTTSKTVPFYISLNIYQIKSLLDEIYKLQEYSLIDSKNCWKGIFEKPFESCQFKNIQKYMETGLPKIKKYTPKEMWTDIENIVDILVSNYVEIAEYVYNILPTSKGNVPILAHGDMWINNFMFEVDGNNNCSNNLSAIIDWQTVFEGSTGNDISRALAVSASPDVRREIEKHYFPEFYQKLKHSISNNGKELMISYEKFLYNYKICFIEQSLMMLIMVGFALQEYNVPESSDYIWDARKFNIGVKIYYNLYDAITYCKELHPEWLENKH</sequence>
<dbReference type="InterPro" id="IPR012877">
    <property type="entry name" value="Dhs-27"/>
</dbReference>
<evidence type="ECO:0000259" key="1">
    <source>
        <dbReference type="SMART" id="SM00587"/>
    </source>
</evidence>
<protein>
    <submittedName>
        <fullName evidence="3">CHK domain-containing protein</fullName>
    </submittedName>
</protein>
<proteinExistence type="predicted"/>
<dbReference type="InterPro" id="IPR052961">
    <property type="entry name" value="Oxido-Kinase-like_Enzymes"/>
</dbReference>
<dbReference type="AlphaFoldDB" id="A0AAF5D7U4"/>
<dbReference type="Gene3D" id="3.90.1200.10">
    <property type="match status" value="1"/>
</dbReference>
<reference evidence="3" key="1">
    <citation type="submission" date="2024-02" db="UniProtKB">
        <authorList>
            <consortium name="WormBaseParasite"/>
        </authorList>
    </citation>
    <scope>IDENTIFICATION</scope>
</reference>
<evidence type="ECO:0000313" key="3">
    <source>
        <dbReference type="WBParaSite" id="TCONS_00007677.p1"/>
    </source>
</evidence>
<dbReference type="SMART" id="SM00587">
    <property type="entry name" value="CHK"/>
    <property type="match status" value="1"/>
</dbReference>
<dbReference type="Pfam" id="PF07914">
    <property type="entry name" value="DUF1679"/>
    <property type="match status" value="1"/>
</dbReference>
<dbReference type="PANTHER" id="PTHR23020:SF22">
    <property type="entry name" value="CHK KINASE-LIKE DOMAIN-CONTAINING PROTEIN"/>
    <property type="match status" value="1"/>
</dbReference>
<dbReference type="SUPFAM" id="SSF56112">
    <property type="entry name" value="Protein kinase-like (PK-like)"/>
    <property type="match status" value="1"/>
</dbReference>
<dbReference type="PANTHER" id="PTHR23020">
    <property type="entry name" value="UNCHARACTERIZED NUCLEAR HORMONE RECEPTOR-RELATED"/>
    <property type="match status" value="1"/>
</dbReference>